<feature type="signal peptide" evidence="1">
    <location>
        <begin position="1"/>
        <end position="23"/>
    </location>
</feature>
<sequence length="124" mass="14028">MKKHLMMATLASGMFLFSSAALAERVEHYEGESVDSLEQAVENFVEHNRKLEATLAEDELSLEDVAYIHELTYTLENALERMNQDLSALAVTLEEVHLASEVNDVDKIREEGRKYLEVADKIAD</sequence>
<keyword evidence="3" id="KW-1185">Reference proteome</keyword>
<dbReference type="InterPro" id="IPR046634">
    <property type="entry name" value="DUF6746"/>
</dbReference>
<dbReference type="RefSeq" id="WP_245740715.1">
    <property type="nucleotide sequence ID" value="NZ_FOAA01000008.1"/>
</dbReference>
<accession>A0A1H7LZS6</accession>
<evidence type="ECO:0000313" key="3">
    <source>
        <dbReference type="Proteomes" id="UP000199256"/>
    </source>
</evidence>
<dbReference type="AlphaFoldDB" id="A0A1H7LZS6"/>
<evidence type="ECO:0008006" key="4">
    <source>
        <dbReference type="Google" id="ProtNLM"/>
    </source>
</evidence>
<protein>
    <recommendedName>
        <fullName evidence="4">Soluble cytochrome b562</fullName>
    </recommendedName>
</protein>
<proteinExistence type="predicted"/>
<name>A0A1H7LZS6_9GAMM</name>
<reference evidence="3" key="1">
    <citation type="submission" date="2016-10" db="EMBL/GenBank/DDBJ databases">
        <authorList>
            <person name="Varghese N."/>
            <person name="Submissions S."/>
        </authorList>
    </citation>
    <scope>NUCLEOTIDE SEQUENCE [LARGE SCALE GENOMIC DNA]</scope>
    <source>
        <strain evidence="3">DSM 241</strain>
    </source>
</reference>
<keyword evidence="1" id="KW-0732">Signal</keyword>
<dbReference type="Proteomes" id="UP000199256">
    <property type="component" value="Unassembled WGS sequence"/>
</dbReference>
<feature type="chain" id="PRO_5011760328" description="Soluble cytochrome b562" evidence="1">
    <location>
        <begin position="24"/>
        <end position="124"/>
    </location>
</feature>
<dbReference type="STRING" id="1396821.SAMN05444515_10888"/>
<evidence type="ECO:0000313" key="2">
    <source>
        <dbReference type="EMBL" id="SEL04248.1"/>
    </source>
</evidence>
<gene>
    <name evidence="2" type="ORF">SAMN05444515_10888</name>
</gene>
<evidence type="ECO:0000256" key="1">
    <source>
        <dbReference type="SAM" id="SignalP"/>
    </source>
</evidence>
<organism evidence="2 3">
    <name type="scientific">Ectothiorhodospira marina</name>
    <dbReference type="NCBI Taxonomy" id="1396821"/>
    <lineage>
        <taxon>Bacteria</taxon>
        <taxon>Pseudomonadati</taxon>
        <taxon>Pseudomonadota</taxon>
        <taxon>Gammaproteobacteria</taxon>
        <taxon>Chromatiales</taxon>
        <taxon>Ectothiorhodospiraceae</taxon>
        <taxon>Ectothiorhodospira</taxon>
    </lineage>
</organism>
<dbReference type="Pfam" id="PF20531">
    <property type="entry name" value="DUF6746"/>
    <property type="match status" value="1"/>
</dbReference>
<dbReference type="EMBL" id="FOAA01000008">
    <property type="protein sequence ID" value="SEL04248.1"/>
    <property type="molecule type" value="Genomic_DNA"/>
</dbReference>